<comment type="catalytic activity">
    <reaction evidence="8">
        <text>tRNA(Gly) + glycine + ATP = glycyl-tRNA(Gly) + AMP + diphosphate</text>
        <dbReference type="Rhea" id="RHEA:16013"/>
        <dbReference type="Rhea" id="RHEA-COMP:9664"/>
        <dbReference type="Rhea" id="RHEA-COMP:9683"/>
        <dbReference type="ChEBI" id="CHEBI:30616"/>
        <dbReference type="ChEBI" id="CHEBI:33019"/>
        <dbReference type="ChEBI" id="CHEBI:57305"/>
        <dbReference type="ChEBI" id="CHEBI:78442"/>
        <dbReference type="ChEBI" id="CHEBI:78522"/>
        <dbReference type="ChEBI" id="CHEBI:456215"/>
        <dbReference type="EC" id="6.1.1.14"/>
    </reaction>
</comment>
<dbReference type="EC" id="6.1.1.14" evidence="8"/>
<evidence type="ECO:0000256" key="3">
    <source>
        <dbReference type="ARBA" id="ARBA00022598"/>
    </source>
</evidence>
<dbReference type="GO" id="GO:0006426">
    <property type="term" value="P:glycyl-tRNA aminoacylation"/>
    <property type="evidence" value="ECO:0007669"/>
    <property type="project" value="UniProtKB-UniRule"/>
</dbReference>
<dbReference type="GO" id="GO:0015966">
    <property type="term" value="P:diadenosine tetraphosphate biosynthetic process"/>
    <property type="evidence" value="ECO:0007669"/>
    <property type="project" value="UniProtKB-ARBA"/>
</dbReference>
<sequence>MAKTVQNALKDVISLCKRRGFIFPGSEIYDGLANTWDYGPYGVELKRNIKNLWWKTFVESRPDVVGLDSSILLNPRVWQASGHVSNFSDPLVDCKACHERFRADHLLEEKLGEGCCAGKTFPEIHQMMVDHAIECPKCGKKDFTEPRAFNLMFQTQLGVLEGTGSKVYLRPETAQGIFINFKNIMDNVRPKIPFGVGQIGKSFRNEITPGNFIFRTREFEQMELEFFCEPGTEVEWYDYWKKFCVSFVEGLGVNKEKLRLREHAKEELSHYSNGTSDIEYNFPFGWGELWGIASRTDYDLTQHQKESKVKMDYFDAVNNKRYIPYVVEPSLGVDRLLLVLLCDAYDVEKLENGEERVVMHFSPKVAPVKAAILPLVKKGKVKEVAENIYKDLIQHFNVEYDETQSIGKRYRRQDELGTPFCITVDFDTIGEGDNVNPELKGMVTVRERDSMKQEHVRIEDLSGWIFSHLK</sequence>
<feature type="binding site" evidence="8">
    <location>
        <begin position="214"/>
        <end position="219"/>
    </location>
    <ligand>
        <name>ATP</name>
        <dbReference type="ChEBI" id="CHEBI:30616"/>
    </ligand>
</feature>
<dbReference type="NCBIfam" id="NF003211">
    <property type="entry name" value="PRK04173.1"/>
    <property type="match status" value="1"/>
</dbReference>
<keyword evidence="11" id="KW-1185">Reference proteome</keyword>
<evidence type="ECO:0000256" key="1">
    <source>
        <dbReference type="ARBA" id="ARBA00008226"/>
    </source>
</evidence>
<evidence type="ECO:0000256" key="2">
    <source>
        <dbReference type="ARBA" id="ARBA00022490"/>
    </source>
</evidence>
<comment type="function">
    <text evidence="8">Catalyzes the attachment of glycine to tRNA(Gly).</text>
</comment>
<dbReference type="Proteomes" id="UP000184275">
    <property type="component" value="Unassembled WGS sequence"/>
</dbReference>
<evidence type="ECO:0000313" key="10">
    <source>
        <dbReference type="EMBL" id="SHK19391.1"/>
    </source>
</evidence>
<dbReference type="InterPro" id="IPR002314">
    <property type="entry name" value="aa-tRNA-synt_IIb"/>
</dbReference>
<dbReference type="FunFam" id="3.40.50.800:FF:000002">
    <property type="entry name" value="Glycine--tRNA ligase"/>
    <property type="match status" value="1"/>
</dbReference>
<dbReference type="CDD" id="cd00774">
    <property type="entry name" value="GlyRS-like_core"/>
    <property type="match status" value="1"/>
</dbReference>
<dbReference type="Pfam" id="PF00587">
    <property type="entry name" value="tRNA-synt_2b"/>
    <property type="match status" value="1"/>
</dbReference>
<dbReference type="GO" id="GO:1990742">
    <property type="term" value="C:microvesicle"/>
    <property type="evidence" value="ECO:0007669"/>
    <property type="project" value="UniProtKB-ARBA"/>
</dbReference>
<feature type="binding site" evidence="8">
    <location>
        <begin position="332"/>
        <end position="335"/>
    </location>
    <ligand>
        <name>ATP</name>
        <dbReference type="ChEBI" id="CHEBI:30616"/>
    </ligand>
</feature>
<gene>
    <name evidence="8" type="primary">glyQS</name>
    <name evidence="10" type="ORF">SAMN05720469_10293</name>
</gene>
<feature type="binding site" evidence="8">
    <location>
        <begin position="328"/>
        <end position="332"/>
    </location>
    <ligand>
        <name>substrate</name>
    </ligand>
</feature>
<keyword evidence="4 8" id="KW-0547">Nucleotide-binding</keyword>
<evidence type="ECO:0000256" key="5">
    <source>
        <dbReference type="ARBA" id="ARBA00022840"/>
    </source>
</evidence>
<dbReference type="GO" id="GO:0005524">
    <property type="term" value="F:ATP binding"/>
    <property type="evidence" value="ECO:0007669"/>
    <property type="project" value="UniProtKB-UniRule"/>
</dbReference>
<keyword evidence="5 8" id="KW-0067">ATP-binding</keyword>
<feature type="domain" description="Aminoacyl-transfer RNA synthetases class-II family profile" evidence="9">
    <location>
        <begin position="11"/>
        <end position="374"/>
    </location>
</feature>
<dbReference type="NCBIfam" id="TIGR00389">
    <property type="entry name" value="glyS_dimeric"/>
    <property type="match status" value="1"/>
</dbReference>
<name>A0A1M6QGN7_9BACT</name>
<dbReference type="Gene3D" id="3.30.930.10">
    <property type="entry name" value="Bira Bifunctional Protein, Domain 2"/>
    <property type="match status" value="1"/>
</dbReference>
<dbReference type="PRINTS" id="PR01043">
    <property type="entry name" value="TRNASYNTHGLY"/>
</dbReference>
<dbReference type="InterPro" id="IPR006195">
    <property type="entry name" value="aa-tRNA-synth_II"/>
</dbReference>
<feature type="binding site" evidence="8">
    <location>
        <position position="172"/>
    </location>
    <ligand>
        <name>substrate</name>
    </ligand>
</feature>
<dbReference type="EMBL" id="FRAW01000002">
    <property type="protein sequence ID" value="SHK19391.1"/>
    <property type="molecule type" value="Genomic_DNA"/>
</dbReference>
<dbReference type="GO" id="GO:0004820">
    <property type="term" value="F:glycine-tRNA ligase activity"/>
    <property type="evidence" value="ECO:0007669"/>
    <property type="project" value="UniProtKB-UniRule"/>
</dbReference>
<dbReference type="HAMAP" id="MF_00253_B">
    <property type="entry name" value="Gly_tRNA_synth_B"/>
    <property type="match status" value="1"/>
</dbReference>
<reference evidence="11" key="1">
    <citation type="submission" date="2016-11" db="EMBL/GenBank/DDBJ databases">
        <authorList>
            <person name="Varghese N."/>
            <person name="Submissions S."/>
        </authorList>
    </citation>
    <scope>NUCLEOTIDE SEQUENCE [LARGE SCALE GENOMIC DNA]</scope>
    <source>
        <strain evidence="11">UWOS</strain>
    </source>
</reference>
<evidence type="ECO:0000313" key="11">
    <source>
        <dbReference type="Proteomes" id="UP000184275"/>
    </source>
</evidence>
<keyword evidence="6 8" id="KW-0648">Protein biosynthesis</keyword>
<dbReference type="SUPFAM" id="SSF52954">
    <property type="entry name" value="Class II aaRS ABD-related"/>
    <property type="match status" value="1"/>
</dbReference>
<dbReference type="GO" id="GO:0005737">
    <property type="term" value="C:cytoplasm"/>
    <property type="evidence" value="ECO:0007669"/>
    <property type="project" value="UniProtKB-SubCell"/>
</dbReference>
<keyword evidence="7 8" id="KW-0030">Aminoacyl-tRNA synthetase</keyword>
<dbReference type="InterPro" id="IPR036621">
    <property type="entry name" value="Anticodon-bd_dom_sf"/>
</dbReference>
<keyword evidence="2 8" id="KW-0963">Cytoplasm</keyword>
<protein>
    <recommendedName>
        <fullName evidence="8">Glycine--tRNA ligase</fullName>
        <ecNumber evidence="8">6.1.1.14</ecNumber>
    </recommendedName>
    <alternativeName>
        <fullName evidence="8">Glycyl-tRNA synthetase</fullName>
        <shortName evidence="8">GlyRS</shortName>
    </alternativeName>
</protein>
<dbReference type="RefSeq" id="WP_073302102.1">
    <property type="nucleotide sequence ID" value="NZ_FRAW01000002.1"/>
</dbReference>
<feature type="binding site" evidence="8">
    <location>
        <begin position="219"/>
        <end position="223"/>
    </location>
    <ligand>
        <name>substrate</name>
    </ligand>
</feature>
<dbReference type="Pfam" id="PF03129">
    <property type="entry name" value="HGTP_anticodon"/>
    <property type="match status" value="1"/>
</dbReference>
<dbReference type="AlphaFoldDB" id="A0A1M6QGN7"/>
<feature type="binding site" evidence="8">
    <location>
        <position position="102"/>
    </location>
    <ligand>
        <name>substrate</name>
    </ligand>
</feature>
<evidence type="ECO:0000256" key="6">
    <source>
        <dbReference type="ARBA" id="ARBA00022917"/>
    </source>
</evidence>
<comment type="similarity">
    <text evidence="1 8">Belongs to the class-II aminoacyl-tRNA synthetase family.</text>
</comment>
<dbReference type="PANTHER" id="PTHR10745:SF8">
    <property type="entry name" value="DNA POLYMERASE SUBUNIT GAMMA-2, MITOCHONDRIAL"/>
    <property type="match status" value="1"/>
</dbReference>
<dbReference type="InterPro" id="IPR022961">
    <property type="entry name" value="Gly_tRNA_ligase_bac"/>
</dbReference>
<evidence type="ECO:0000259" key="9">
    <source>
        <dbReference type="PROSITE" id="PS50862"/>
    </source>
</evidence>
<dbReference type="GO" id="GO:0004081">
    <property type="term" value="F:bis(5'-nucleosyl)-tetraphosphatase (asymmetrical) activity"/>
    <property type="evidence" value="ECO:0007669"/>
    <property type="project" value="UniProtKB-ARBA"/>
</dbReference>
<dbReference type="Gene3D" id="3.40.50.800">
    <property type="entry name" value="Anticodon-binding domain"/>
    <property type="match status" value="1"/>
</dbReference>
<evidence type="ECO:0000256" key="7">
    <source>
        <dbReference type="ARBA" id="ARBA00023146"/>
    </source>
</evidence>
<dbReference type="CDD" id="cd00858">
    <property type="entry name" value="GlyRS_anticodon"/>
    <property type="match status" value="1"/>
</dbReference>
<comment type="subcellular location">
    <subcellularLocation>
        <location evidence="8">Cytoplasm</location>
    </subcellularLocation>
</comment>
<dbReference type="GO" id="GO:0070062">
    <property type="term" value="C:extracellular exosome"/>
    <property type="evidence" value="ECO:0007669"/>
    <property type="project" value="UniProtKB-ARBA"/>
</dbReference>
<dbReference type="InterPro" id="IPR033731">
    <property type="entry name" value="GlyRS-like_core"/>
</dbReference>
<dbReference type="PROSITE" id="PS50862">
    <property type="entry name" value="AA_TRNA_LIGASE_II"/>
    <property type="match status" value="1"/>
</dbReference>
<dbReference type="InterPro" id="IPR027031">
    <property type="entry name" value="Gly-tRNA_synthase/POLG2"/>
</dbReference>
<comment type="subunit">
    <text evidence="8">Homodimer.</text>
</comment>
<feature type="binding site" evidence="8">
    <location>
        <begin position="204"/>
        <end position="206"/>
    </location>
    <ligand>
        <name>ATP</name>
        <dbReference type="ChEBI" id="CHEBI:30616"/>
    </ligand>
</feature>
<evidence type="ECO:0000256" key="8">
    <source>
        <dbReference type="HAMAP-Rule" id="MF_00253"/>
    </source>
</evidence>
<feature type="binding site" evidence="8">
    <location>
        <begin position="288"/>
        <end position="289"/>
    </location>
    <ligand>
        <name>ATP</name>
        <dbReference type="ChEBI" id="CHEBI:30616"/>
    </ligand>
</feature>
<evidence type="ECO:0000256" key="4">
    <source>
        <dbReference type="ARBA" id="ARBA00022741"/>
    </source>
</evidence>
<accession>A0A1M6QGN7</accession>
<dbReference type="InterPro" id="IPR004154">
    <property type="entry name" value="Anticodon-bd"/>
</dbReference>
<dbReference type="PANTHER" id="PTHR10745">
    <property type="entry name" value="GLYCYL-TRNA SYNTHETASE/DNA POLYMERASE SUBUNIT GAMMA-2"/>
    <property type="match status" value="1"/>
</dbReference>
<proteinExistence type="inferred from homology"/>
<organism evidence="10 11">
    <name type="scientific">Fibrobacter intestinalis</name>
    <dbReference type="NCBI Taxonomy" id="28122"/>
    <lineage>
        <taxon>Bacteria</taxon>
        <taxon>Pseudomonadati</taxon>
        <taxon>Fibrobacterota</taxon>
        <taxon>Fibrobacteria</taxon>
        <taxon>Fibrobacterales</taxon>
        <taxon>Fibrobacteraceae</taxon>
        <taxon>Fibrobacter</taxon>
    </lineage>
</organism>
<dbReference type="InterPro" id="IPR045864">
    <property type="entry name" value="aa-tRNA-synth_II/BPL/LPL"/>
</dbReference>
<dbReference type="InterPro" id="IPR002315">
    <property type="entry name" value="tRNA-synt_gly"/>
</dbReference>
<dbReference type="SUPFAM" id="SSF55681">
    <property type="entry name" value="Class II aaRS and biotin synthetases"/>
    <property type="match status" value="1"/>
</dbReference>
<keyword evidence="3 8" id="KW-0436">Ligase</keyword>